<sequence>MTLDVMYSAASILVLVYFLYQCVTD</sequence>
<dbReference type="AlphaFoldDB" id="A0A1C4CXU4"/>
<keyword evidence="1" id="KW-1133">Transmembrane helix</keyword>
<protein>
    <submittedName>
        <fullName evidence="2">Uncharacterized protein</fullName>
    </submittedName>
</protein>
<evidence type="ECO:0000313" key="3">
    <source>
        <dbReference type="EMBL" id="SCC35154.1"/>
    </source>
</evidence>
<reference evidence="2" key="2">
    <citation type="submission" date="2016-08" db="EMBL/GenBank/DDBJ databases">
        <authorList>
            <person name="Seilhamer J.J."/>
        </authorList>
    </citation>
    <scope>NUCLEOTIDE SEQUENCE [LARGE SCALE GENOMIC DNA]</scope>
    <source>
        <strain evidence="2">INRA Bc05-F1</strain>
    </source>
</reference>
<dbReference type="Proteomes" id="UP000195728">
    <property type="component" value="Unassembled WGS sequence"/>
</dbReference>
<dbReference type="EMBL" id="FMBG01000012">
    <property type="protein sequence ID" value="SCC35154.1"/>
    <property type="molecule type" value="Genomic_DNA"/>
</dbReference>
<reference evidence="4 5" key="1">
    <citation type="submission" date="2016-08" db="EMBL/GenBank/DDBJ databases">
        <authorList>
            <person name="Loux V."/>
            <person name="Rue O."/>
        </authorList>
    </citation>
    <scope>NUCLEOTIDE SEQUENCE [LARGE SCALE GENOMIC DNA]</scope>
    <source>
        <strain evidence="5">INRA Bc05-F1</strain>
        <strain evidence="3 4">WSBC_10311</strain>
    </source>
</reference>
<dbReference type="Proteomes" id="UP000196052">
    <property type="component" value="Unassembled WGS sequence"/>
</dbReference>
<evidence type="ECO:0000313" key="4">
    <source>
        <dbReference type="Proteomes" id="UP000195728"/>
    </source>
</evidence>
<evidence type="ECO:0000256" key="1">
    <source>
        <dbReference type="SAM" id="Phobius"/>
    </source>
</evidence>
<proteinExistence type="predicted"/>
<feature type="transmembrane region" description="Helical" evidence="1">
    <location>
        <begin position="6"/>
        <end position="23"/>
    </location>
</feature>
<name>A0A1C4CXU4_9BACI</name>
<evidence type="ECO:0000313" key="5">
    <source>
        <dbReference type="Proteomes" id="UP000196052"/>
    </source>
</evidence>
<keyword evidence="1" id="KW-0812">Transmembrane</keyword>
<accession>A0A1C4CXU4</accession>
<gene>
    <name evidence="2" type="ORF">BC05F1_02250</name>
    <name evidence="3" type="ORF">BC10311_02834</name>
</gene>
<dbReference type="EMBL" id="FMBE01000013">
    <property type="protein sequence ID" value="SCC23913.1"/>
    <property type="molecule type" value="Genomic_DNA"/>
</dbReference>
<evidence type="ECO:0000313" key="2">
    <source>
        <dbReference type="EMBL" id="SCC23913.1"/>
    </source>
</evidence>
<keyword evidence="1" id="KW-0472">Membrane</keyword>
<organism evidence="2 5">
    <name type="scientific">Bacillus wiedmannii</name>
    <dbReference type="NCBI Taxonomy" id="1890302"/>
    <lineage>
        <taxon>Bacteria</taxon>
        <taxon>Bacillati</taxon>
        <taxon>Bacillota</taxon>
        <taxon>Bacilli</taxon>
        <taxon>Bacillales</taxon>
        <taxon>Bacillaceae</taxon>
        <taxon>Bacillus</taxon>
        <taxon>Bacillus cereus group</taxon>
    </lineage>
</organism>